<protein>
    <submittedName>
        <fullName evidence="2">Uncharacterized protein</fullName>
    </submittedName>
</protein>
<organism evidence="2 3">
    <name type="scientific">Pedobacter jejuensis</name>
    <dbReference type="NCBI Taxonomy" id="1268550"/>
    <lineage>
        <taxon>Bacteria</taxon>
        <taxon>Pseudomonadati</taxon>
        <taxon>Bacteroidota</taxon>
        <taxon>Sphingobacteriia</taxon>
        <taxon>Sphingobacteriales</taxon>
        <taxon>Sphingobacteriaceae</taxon>
        <taxon>Pedobacter</taxon>
    </lineage>
</organism>
<dbReference type="AlphaFoldDB" id="A0A3N0BPK2"/>
<dbReference type="EMBL" id="RBEE01000043">
    <property type="protein sequence ID" value="RNL50776.1"/>
    <property type="molecule type" value="Genomic_DNA"/>
</dbReference>
<proteinExistence type="predicted"/>
<name>A0A3N0BPK2_9SPHI</name>
<accession>A0A3N0BPK2</accession>
<evidence type="ECO:0000256" key="1">
    <source>
        <dbReference type="SAM" id="MobiDB-lite"/>
    </source>
</evidence>
<dbReference type="Proteomes" id="UP000274046">
    <property type="component" value="Unassembled WGS sequence"/>
</dbReference>
<dbReference type="RefSeq" id="WP_123207202.1">
    <property type="nucleotide sequence ID" value="NZ_RBEE01000043.1"/>
</dbReference>
<feature type="region of interest" description="Disordered" evidence="1">
    <location>
        <begin position="75"/>
        <end position="96"/>
    </location>
</feature>
<comment type="caution">
    <text evidence="2">The sequence shown here is derived from an EMBL/GenBank/DDBJ whole genome shotgun (WGS) entry which is preliminary data.</text>
</comment>
<gene>
    <name evidence="2" type="ORF">D7004_17970</name>
</gene>
<sequence length="214" mass="23369">MFRKQILAQLRKANPGVPEAILGLIADKIAKKVTAEDQIEGEIQELEDGPISIKEYADFVQKTGDKRVQDALAKAKKGLSTEEEEVETPAGPKAGDEVPAWAQSLITEVKSLRAEKTATSIKSKLSEAVGKDVPEAFYNLVQLPDNEEKVQELAEKIQENWKTLNPGQQTNNRGLRNFKAPISGVTETQDEGKVDDSILAYTKQKVEAAGGIAK</sequence>
<keyword evidence="3" id="KW-1185">Reference proteome</keyword>
<evidence type="ECO:0000313" key="3">
    <source>
        <dbReference type="Proteomes" id="UP000274046"/>
    </source>
</evidence>
<reference evidence="2 3" key="1">
    <citation type="submission" date="2018-10" db="EMBL/GenBank/DDBJ databases">
        <title>Genome sequencing of Pedobacter jejuensis TNB23.</title>
        <authorList>
            <person name="Cho Y.-J."/>
            <person name="Cho A."/>
            <person name="Kim O.-S."/>
        </authorList>
    </citation>
    <scope>NUCLEOTIDE SEQUENCE [LARGE SCALE GENOMIC DNA]</scope>
    <source>
        <strain evidence="2 3">TNB23</strain>
    </source>
</reference>
<evidence type="ECO:0000313" key="2">
    <source>
        <dbReference type="EMBL" id="RNL50776.1"/>
    </source>
</evidence>
<dbReference type="OrthoDB" id="665785at2"/>